<proteinExistence type="predicted"/>
<dbReference type="OrthoDB" id="276546at2759"/>
<dbReference type="FunFam" id="3.20.20.70:FF:000138">
    <property type="entry name" value="NADPH dehydrogenase 1"/>
    <property type="match status" value="1"/>
</dbReference>
<dbReference type="STRING" id="1314776.A0A166DL68"/>
<gene>
    <name evidence="2" type="ORF">SISSUDRAFT_1113886</name>
</gene>
<dbReference type="SUPFAM" id="SSF51395">
    <property type="entry name" value="FMN-linked oxidoreductases"/>
    <property type="match status" value="1"/>
</dbReference>
<dbReference type="InterPro" id="IPR001155">
    <property type="entry name" value="OxRdtase_FMN_N"/>
</dbReference>
<dbReference type="PANTHER" id="PTHR22893">
    <property type="entry name" value="NADH OXIDOREDUCTASE-RELATED"/>
    <property type="match status" value="1"/>
</dbReference>
<name>A0A166DL68_9AGAM</name>
<dbReference type="AlphaFoldDB" id="A0A166DL68"/>
<reference evidence="2 3" key="1">
    <citation type="journal article" date="2016" name="Mol. Biol. Evol.">
        <title>Comparative Genomics of Early-Diverging Mushroom-Forming Fungi Provides Insights into the Origins of Lignocellulose Decay Capabilities.</title>
        <authorList>
            <person name="Nagy L.G."/>
            <person name="Riley R."/>
            <person name="Tritt A."/>
            <person name="Adam C."/>
            <person name="Daum C."/>
            <person name="Floudas D."/>
            <person name="Sun H."/>
            <person name="Yadav J.S."/>
            <person name="Pangilinan J."/>
            <person name="Larsson K.H."/>
            <person name="Matsuura K."/>
            <person name="Barry K."/>
            <person name="Labutti K."/>
            <person name="Kuo R."/>
            <person name="Ohm R.A."/>
            <person name="Bhattacharya S.S."/>
            <person name="Shirouzu T."/>
            <person name="Yoshinaga Y."/>
            <person name="Martin F.M."/>
            <person name="Grigoriev I.V."/>
            <person name="Hibbett D.S."/>
        </authorList>
    </citation>
    <scope>NUCLEOTIDE SEQUENCE [LARGE SCALE GENOMIC DNA]</scope>
    <source>
        <strain evidence="2 3">HHB10207 ss-3</strain>
    </source>
</reference>
<dbReference type="Proteomes" id="UP000076798">
    <property type="component" value="Unassembled WGS sequence"/>
</dbReference>
<evidence type="ECO:0000313" key="3">
    <source>
        <dbReference type="Proteomes" id="UP000076798"/>
    </source>
</evidence>
<evidence type="ECO:0000313" key="2">
    <source>
        <dbReference type="EMBL" id="KZT38648.1"/>
    </source>
</evidence>
<protein>
    <submittedName>
        <fullName evidence="2">NADH:flavin oxidoreductase/NADH oxidase</fullName>
    </submittedName>
</protein>
<dbReference type="PANTHER" id="PTHR22893:SF91">
    <property type="entry name" value="NADPH DEHYDROGENASE 2-RELATED"/>
    <property type="match status" value="1"/>
</dbReference>
<dbReference type="EMBL" id="KV428059">
    <property type="protein sequence ID" value="KZT38648.1"/>
    <property type="molecule type" value="Genomic_DNA"/>
</dbReference>
<accession>A0A166DL68</accession>
<dbReference type="Gene3D" id="3.20.20.70">
    <property type="entry name" value="Aldolase class I"/>
    <property type="match status" value="1"/>
</dbReference>
<feature type="domain" description="NADH:flavin oxidoreductase/NADH oxidase N-terminal" evidence="1">
    <location>
        <begin position="3"/>
        <end position="331"/>
    </location>
</feature>
<dbReference type="InterPro" id="IPR013785">
    <property type="entry name" value="Aldolase_TIM"/>
</dbReference>
<evidence type="ECO:0000259" key="1">
    <source>
        <dbReference type="Pfam" id="PF00724"/>
    </source>
</evidence>
<organism evidence="2 3">
    <name type="scientific">Sistotremastrum suecicum HHB10207 ss-3</name>
    <dbReference type="NCBI Taxonomy" id="1314776"/>
    <lineage>
        <taxon>Eukaryota</taxon>
        <taxon>Fungi</taxon>
        <taxon>Dikarya</taxon>
        <taxon>Basidiomycota</taxon>
        <taxon>Agaricomycotina</taxon>
        <taxon>Agaricomycetes</taxon>
        <taxon>Sistotremastrales</taxon>
        <taxon>Sistotremastraceae</taxon>
        <taxon>Sistotremastrum</taxon>
    </lineage>
</organism>
<dbReference type="GO" id="GO:0010181">
    <property type="term" value="F:FMN binding"/>
    <property type="evidence" value="ECO:0007669"/>
    <property type="project" value="InterPro"/>
</dbReference>
<keyword evidence="3" id="KW-1185">Reference proteome</keyword>
<dbReference type="CDD" id="cd02933">
    <property type="entry name" value="OYE_like_FMN"/>
    <property type="match status" value="1"/>
</dbReference>
<dbReference type="GO" id="GO:0003959">
    <property type="term" value="F:NADPH dehydrogenase activity"/>
    <property type="evidence" value="ECO:0007669"/>
    <property type="project" value="TreeGrafter"/>
</dbReference>
<sequence>MALFTPLRVGNITLQHRVALAPLTRFRATQKEHVPTDIVPTYYAQRAAAPGTLLITEATFIASQAGGYDYVPGIWNEDQIKGWSKVTAAVHEKKSFIFVQLWALGRAADPKILAENNHPYVSASATQLGDKEPTRELTKEEIKEYVELYAQAAENAVKAGFDGVEIHGANGYLIDQFLQTNSNHRTDEYGGSITNRTRFALEVVKAVSSRIGAAKTSIRLSPWSKFQGMKMPDPIPTFSSLITSLATDFPDLAYIHLTEPRVDGGNDKAPGDVNEQETNDVFRKIWAPRPFLNAGGHTRESALKDAEKYPSDVIVFGRHFISNPDLVDRLRVDAPLTPYDRATFYKPGSPDGYIDYPTYTEVKARA</sequence>
<dbReference type="Pfam" id="PF00724">
    <property type="entry name" value="Oxidored_FMN"/>
    <property type="match status" value="1"/>
</dbReference>
<dbReference type="InterPro" id="IPR045247">
    <property type="entry name" value="Oye-like"/>
</dbReference>